<comment type="caution">
    <text evidence="3">The sequence shown here is derived from an EMBL/GenBank/DDBJ whole genome shotgun (WGS) entry which is preliminary data.</text>
</comment>
<dbReference type="AlphaFoldDB" id="A0AAE3NYJ2"/>
<gene>
    <name evidence="3" type="ORF">P0M35_01555</name>
</gene>
<accession>A0AAE3NYJ2</accession>
<dbReference type="InterPro" id="IPR029016">
    <property type="entry name" value="GAF-like_dom_sf"/>
</dbReference>
<evidence type="ECO:0000313" key="4">
    <source>
        <dbReference type="Proteomes" id="UP001221302"/>
    </source>
</evidence>
<dbReference type="InterPro" id="IPR003018">
    <property type="entry name" value="GAF"/>
</dbReference>
<dbReference type="RefSeq" id="WP_321534591.1">
    <property type="nucleotide sequence ID" value="NZ_JARGDL010000002.1"/>
</dbReference>
<name>A0AAE3NYJ2_9BACT</name>
<dbReference type="GO" id="GO:0005829">
    <property type="term" value="C:cytosol"/>
    <property type="evidence" value="ECO:0007669"/>
    <property type="project" value="TreeGrafter"/>
</dbReference>
<proteinExistence type="inferred from homology"/>
<evidence type="ECO:0000259" key="2">
    <source>
        <dbReference type="Pfam" id="PF13185"/>
    </source>
</evidence>
<dbReference type="Pfam" id="PF13185">
    <property type="entry name" value="GAF_2"/>
    <property type="match status" value="1"/>
</dbReference>
<dbReference type="Proteomes" id="UP001221302">
    <property type="component" value="Unassembled WGS sequence"/>
</dbReference>
<dbReference type="SUPFAM" id="SSF55781">
    <property type="entry name" value="GAF domain-like"/>
    <property type="match status" value="1"/>
</dbReference>
<feature type="domain" description="GAF" evidence="2">
    <location>
        <begin position="48"/>
        <end position="156"/>
    </location>
</feature>
<sequence length="167" mass="18790">MSEQININKNLPDEEIYKQLIPQIENLINEDEPLLSSLSNVIAVLKESFSKISWVGFYLAKKETLYLGPFQGKVACTKIDFGSGVCGTSAKMKETTIVENVHNFPGHIACDSESNSEIVVPLIKNNQVVGVLDLDSYNFSSFNEIDKKYLEQICNLLLNKFSFDKIF</sequence>
<dbReference type="InterPro" id="IPR051330">
    <property type="entry name" value="Phosphatase_reg/MetRdx"/>
</dbReference>
<evidence type="ECO:0000313" key="3">
    <source>
        <dbReference type="EMBL" id="MDF1610824.1"/>
    </source>
</evidence>
<dbReference type="EMBL" id="JARGDL010000002">
    <property type="protein sequence ID" value="MDF1610824.1"/>
    <property type="molecule type" value="Genomic_DNA"/>
</dbReference>
<dbReference type="GO" id="GO:0033745">
    <property type="term" value="F:L-methionine-(R)-S-oxide reductase activity"/>
    <property type="evidence" value="ECO:0007669"/>
    <property type="project" value="TreeGrafter"/>
</dbReference>
<dbReference type="PANTHER" id="PTHR21021:SF15">
    <property type="entry name" value="FREE METHIONINE-R-SULFOXIDE REDUCTASE"/>
    <property type="match status" value="1"/>
</dbReference>
<dbReference type="Gene3D" id="3.30.450.40">
    <property type="match status" value="1"/>
</dbReference>
<dbReference type="PANTHER" id="PTHR21021">
    <property type="entry name" value="GAF/PUTATIVE CYTOSKELETAL PROTEIN"/>
    <property type="match status" value="1"/>
</dbReference>
<organism evidence="3 4">
    <name type="scientific">Stygiobacter electus</name>
    <dbReference type="NCBI Taxonomy" id="3032292"/>
    <lineage>
        <taxon>Bacteria</taxon>
        <taxon>Pseudomonadati</taxon>
        <taxon>Ignavibacteriota</taxon>
        <taxon>Ignavibacteria</taxon>
        <taxon>Ignavibacteriales</taxon>
        <taxon>Melioribacteraceae</taxon>
        <taxon>Stygiobacter</taxon>
    </lineage>
</organism>
<dbReference type="FunFam" id="3.30.450.40:FF:000008">
    <property type="entry name" value="GAF domain-containing proteins"/>
    <property type="match status" value="1"/>
</dbReference>
<comment type="similarity">
    <text evidence="1">Belongs to the free Met sulfoxide reductase family.</text>
</comment>
<reference evidence="3" key="1">
    <citation type="submission" date="2023-03" db="EMBL/GenBank/DDBJ databases">
        <title>Stygiobacter electus gen. nov., sp. nov., facultatively anaerobic thermotolerant bacterium of the class Ignavibacteria from a well of Yessentuki mineral water deposit.</title>
        <authorList>
            <person name="Podosokorskaya O.A."/>
            <person name="Elcheninov A.G."/>
            <person name="Petrova N.F."/>
            <person name="Zavarzina D.G."/>
            <person name="Kublanov I.V."/>
            <person name="Merkel A.Y."/>
        </authorList>
    </citation>
    <scope>NUCLEOTIDE SEQUENCE</scope>
    <source>
        <strain evidence="3">09-Me</strain>
    </source>
</reference>
<keyword evidence="4" id="KW-1185">Reference proteome</keyword>
<protein>
    <submittedName>
        <fullName evidence="3">GAF domain-containing protein</fullName>
    </submittedName>
</protein>
<evidence type="ECO:0000256" key="1">
    <source>
        <dbReference type="ARBA" id="ARBA00038454"/>
    </source>
</evidence>